<evidence type="ECO:0000313" key="5">
    <source>
        <dbReference type="Proteomes" id="UP000266152"/>
    </source>
</evidence>
<feature type="domain" description="Xylanolytic transcriptional activator regulatory" evidence="3">
    <location>
        <begin position="183"/>
        <end position="300"/>
    </location>
</feature>
<feature type="region of interest" description="Disordered" evidence="2">
    <location>
        <begin position="108"/>
        <end position="128"/>
    </location>
</feature>
<gene>
    <name evidence="4" type="ORF">FSPOR_11905</name>
</gene>
<protein>
    <submittedName>
        <fullName evidence="4">Nitrate assimilation regulatory protein nira</fullName>
    </submittedName>
</protein>
<name>A0A395RER0_FUSSP</name>
<dbReference type="Pfam" id="PF04082">
    <property type="entry name" value="Fungal_trans"/>
    <property type="match status" value="1"/>
</dbReference>
<dbReference type="GO" id="GO:0008270">
    <property type="term" value="F:zinc ion binding"/>
    <property type="evidence" value="ECO:0007669"/>
    <property type="project" value="InterPro"/>
</dbReference>
<dbReference type="PANTHER" id="PTHR47256">
    <property type="entry name" value="ZN(II)2CYS6 TRANSCRIPTION FACTOR (EUROFUNG)-RELATED"/>
    <property type="match status" value="1"/>
</dbReference>
<evidence type="ECO:0000259" key="3">
    <source>
        <dbReference type="Pfam" id="PF04082"/>
    </source>
</evidence>
<feature type="compositionally biased region" description="Polar residues" evidence="2">
    <location>
        <begin position="108"/>
        <end position="117"/>
    </location>
</feature>
<dbReference type="GO" id="GO:0003677">
    <property type="term" value="F:DNA binding"/>
    <property type="evidence" value="ECO:0007669"/>
    <property type="project" value="InterPro"/>
</dbReference>
<dbReference type="CDD" id="cd12148">
    <property type="entry name" value="fungal_TF_MHR"/>
    <property type="match status" value="1"/>
</dbReference>
<keyword evidence="1" id="KW-0539">Nucleus</keyword>
<proteinExistence type="predicted"/>
<dbReference type="EMBL" id="PXOF01000305">
    <property type="protein sequence ID" value="RGP58289.1"/>
    <property type="molecule type" value="Genomic_DNA"/>
</dbReference>
<reference evidence="4 5" key="1">
    <citation type="journal article" date="2018" name="PLoS Pathog.">
        <title>Evolution of structural diversity of trichothecenes, a family of toxins produced by plant pathogenic and entomopathogenic fungi.</title>
        <authorList>
            <person name="Proctor R.H."/>
            <person name="McCormick S.P."/>
            <person name="Kim H.S."/>
            <person name="Cardoza R.E."/>
            <person name="Stanley A.M."/>
            <person name="Lindo L."/>
            <person name="Kelly A."/>
            <person name="Brown D.W."/>
            <person name="Lee T."/>
            <person name="Vaughan M.M."/>
            <person name="Alexander N.J."/>
            <person name="Busman M."/>
            <person name="Gutierrez S."/>
        </authorList>
    </citation>
    <scope>NUCLEOTIDE SEQUENCE [LARGE SCALE GENOMIC DNA]</scope>
    <source>
        <strain evidence="4 5">NRRL 3299</strain>
    </source>
</reference>
<dbReference type="STRING" id="5514.A0A395RER0"/>
<dbReference type="GO" id="GO:0006351">
    <property type="term" value="P:DNA-templated transcription"/>
    <property type="evidence" value="ECO:0007669"/>
    <property type="project" value="InterPro"/>
</dbReference>
<dbReference type="InterPro" id="IPR053187">
    <property type="entry name" value="Notoamide_regulator"/>
</dbReference>
<comment type="caution">
    <text evidence="4">The sequence shown here is derived from an EMBL/GenBank/DDBJ whole genome shotgun (WGS) entry which is preliminary data.</text>
</comment>
<dbReference type="PANTHER" id="PTHR47256:SF3">
    <property type="entry name" value="ZN(II)2CYS6 TRANSCRIPTION FACTOR (EUROFUNG)"/>
    <property type="match status" value="1"/>
</dbReference>
<dbReference type="InterPro" id="IPR007219">
    <property type="entry name" value="XnlR_reg_dom"/>
</dbReference>
<evidence type="ECO:0000256" key="1">
    <source>
        <dbReference type="ARBA" id="ARBA00023242"/>
    </source>
</evidence>
<sequence>MSLPRKTLAYILPKTVRAEEANNVSSAAEQTRTELPRKRRRPVSQACENENPGAKYRGVIELLHERSEEESTQILRSIRETDDLPGTVGLIAEARLLLPALPAGRNNTRQIPSTFMPSGSRKRRLGSPHDDSDFMFEKQFMTDVREKYIERDIFVDVPDKSLPFSRWTEASDDDRLMNHLLRMFWTWDNIVERAMYRPIFEEDVATMDPASAESSPRSFCSRFLVNALLALSCLYTMDINTFKNPEDSTTRGRYWADEAEALLAKTEVSTSSIPLLQGLLAMFCYEGNLGLGTKSLTYYFRAMDVYKALNYVETAQLRAGVDEDRARQEQLATSWCIWGCYCCEWYIRKPLIVAIISLTLFRRATQALGLRKMTRRPKISKAWHQPEFPLSLPTSSCNWWYPYPMSLQVQKSLKVEIREVDSLLSEVVEEALDFIYPDENGVPPSTNPQRALELYRRIVDWKQSCPSRLRIEDAVLPAAILLHISAEVMLIAILRPFAGFSRAQFGKFEPRERCYAHASNLASAIWTFRGFAIIRFEYWLNHALGTAAYVVIGGTEDAPVQMDTLVRACQCLHEMRGTLPLATDALCGIHVALKQSKEAVPAFMGKFFDRLGFRKDGLLHYSVAAFLSHSTDIAGDNSSKEIQLQELLDRMDDIGID</sequence>
<evidence type="ECO:0000313" key="4">
    <source>
        <dbReference type="EMBL" id="RGP58289.1"/>
    </source>
</evidence>
<feature type="region of interest" description="Disordered" evidence="2">
    <location>
        <begin position="22"/>
        <end position="51"/>
    </location>
</feature>
<evidence type="ECO:0000256" key="2">
    <source>
        <dbReference type="SAM" id="MobiDB-lite"/>
    </source>
</evidence>
<accession>A0A395RER0</accession>
<dbReference type="AlphaFoldDB" id="A0A395RER0"/>
<dbReference type="Proteomes" id="UP000266152">
    <property type="component" value="Unassembled WGS sequence"/>
</dbReference>
<keyword evidence="5" id="KW-1185">Reference proteome</keyword>
<organism evidence="4 5">
    <name type="scientific">Fusarium sporotrichioides</name>
    <dbReference type="NCBI Taxonomy" id="5514"/>
    <lineage>
        <taxon>Eukaryota</taxon>
        <taxon>Fungi</taxon>
        <taxon>Dikarya</taxon>
        <taxon>Ascomycota</taxon>
        <taxon>Pezizomycotina</taxon>
        <taxon>Sordariomycetes</taxon>
        <taxon>Hypocreomycetidae</taxon>
        <taxon>Hypocreales</taxon>
        <taxon>Nectriaceae</taxon>
        <taxon>Fusarium</taxon>
    </lineage>
</organism>